<accession>A0A7V8NRJ9</accession>
<name>A0A7V8NRJ9_9BACT</name>
<sequence>MNLRIFKATVFTIALLGAASMAWAHHSFGAEYDANKPITLTGVVTKIEWTNPHSYFYLDVKDEKGTVANWKFEGYGPGVLYRTGWKRGISMKPGDTITVTGWRARDGTNWGHSRQVTLASGEKLFFGPPAGTGDGGSVPPVEVK</sequence>
<dbReference type="Pfam" id="PF19649">
    <property type="entry name" value="DUF6152"/>
    <property type="match status" value="1"/>
</dbReference>
<comment type="caution">
    <text evidence="2">The sequence shown here is derived from an EMBL/GenBank/DDBJ whole genome shotgun (WGS) entry which is preliminary data.</text>
</comment>
<evidence type="ECO:0000313" key="3">
    <source>
        <dbReference type="Proteomes" id="UP000567293"/>
    </source>
</evidence>
<keyword evidence="1" id="KW-0732">Signal</keyword>
<keyword evidence="3" id="KW-1185">Reference proteome</keyword>
<reference evidence="2" key="1">
    <citation type="submission" date="2020-06" db="EMBL/GenBank/DDBJ databases">
        <title>Legume-microbial interactions unlock mineral nutrients during tropical forest succession.</title>
        <authorList>
            <person name="Epihov D.Z."/>
        </authorList>
    </citation>
    <scope>NUCLEOTIDE SEQUENCE [LARGE SCALE GENOMIC DNA]</scope>
    <source>
        <strain evidence="2">Pan2503</strain>
    </source>
</reference>
<proteinExistence type="predicted"/>
<evidence type="ECO:0008006" key="4">
    <source>
        <dbReference type="Google" id="ProtNLM"/>
    </source>
</evidence>
<dbReference type="Proteomes" id="UP000567293">
    <property type="component" value="Unassembled WGS sequence"/>
</dbReference>
<organism evidence="2 3">
    <name type="scientific">Candidatus Acidiferrum panamense</name>
    <dbReference type="NCBI Taxonomy" id="2741543"/>
    <lineage>
        <taxon>Bacteria</taxon>
        <taxon>Pseudomonadati</taxon>
        <taxon>Acidobacteriota</taxon>
        <taxon>Terriglobia</taxon>
        <taxon>Candidatus Acidiferrales</taxon>
        <taxon>Candidatus Acidiferrum</taxon>
    </lineage>
</organism>
<dbReference type="InterPro" id="IPR046150">
    <property type="entry name" value="DUF6152"/>
</dbReference>
<dbReference type="EMBL" id="JACDQQ010001412">
    <property type="protein sequence ID" value="MBA0086239.1"/>
    <property type="molecule type" value="Genomic_DNA"/>
</dbReference>
<feature type="signal peptide" evidence="1">
    <location>
        <begin position="1"/>
        <end position="24"/>
    </location>
</feature>
<protein>
    <recommendedName>
        <fullName evidence="4">OB-fold nucleic acid binding domain-containing protein</fullName>
    </recommendedName>
</protein>
<evidence type="ECO:0000256" key="1">
    <source>
        <dbReference type="SAM" id="SignalP"/>
    </source>
</evidence>
<gene>
    <name evidence="2" type="ORF">HRJ53_14730</name>
</gene>
<dbReference type="AlphaFoldDB" id="A0A7V8NRJ9"/>
<feature type="chain" id="PRO_5031187162" description="OB-fold nucleic acid binding domain-containing protein" evidence="1">
    <location>
        <begin position="25"/>
        <end position="144"/>
    </location>
</feature>
<evidence type="ECO:0000313" key="2">
    <source>
        <dbReference type="EMBL" id="MBA0086239.1"/>
    </source>
</evidence>